<dbReference type="RefSeq" id="WP_004155335.1">
    <property type="nucleotide sequence ID" value="NZ_BAYW01000004.1"/>
</dbReference>
<reference evidence="6 7" key="2">
    <citation type="submission" date="2013-04" db="EMBL/GenBank/DDBJ databases">
        <title>Comparative genomics of 12 strains of Erwinia amylovora identifies a pan-genome with a large conserved core and provides insights into host specificity.</title>
        <authorList>
            <person name="Mann R.A."/>
            <person name="Smits T.H.M."/>
            <person name="Buehlmann A."/>
            <person name="Blom J."/>
            <person name="Goesmann A."/>
            <person name="Frey J.E."/>
            <person name="Plummer K.M."/>
            <person name="Beer S.V."/>
            <person name="Luck J."/>
            <person name="Duffy B."/>
            <person name="Rodoni B."/>
        </authorList>
    </citation>
    <scope>NUCLEOTIDE SEQUENCE [LARGE SCALE GENOMIC DNA]</scope>
    <source>
        <strain evidence="7">CFBP 1232</strain>
    </source>
</reference>
<evidence type="ECO:0000256" key="4">
    <source>
        <dbReference type="PROSITE-ProRule" id="PRU00409"/>
    </source>
</evidence>
<comment type="caution">
    <text evidence="6">The sequence shown here is derived from an EMBL/GenBank/DDBJ whole genome shotgun (WGS) entry which is preliminary data.</text>
</comment>
<keyword evidence="1 6" id="KW-0436">Ligase</keyword>
<dbReference type="EMBL" id="CAPB01000006">
    <property type="protein sequence ID" value="CCO92502.1"/>
    <property type="molecule type" value="Genomic_DNA"/>
</dbReference>
<dbReference type="Gene3D" id="3.40.50.20">
    <property type="match status" value="1"/>
</dbReference>
<evidence type="ECO:0000256" key="2">
    <source>
        <dbReference type="ARBA" id="ARBA00022741"/>
    </source>
</evidence>
<reference evidence="6 7" key="1">
    <citation type="submission" date="2012-11" db="EMBL/GenBank/DDBJ databases">
        <authorList>
            <person name="Linke B."/>
        </authorList>
    </citation>
    <scope>NUCLEOTIDE SEQUENCE [LARGE SCALE GENOMIC DNA]</scope>
    <source>
        <strain evidence="7">CFBP 1232</strain>
    </source>
</reference>
<evidence type="ECO:0000313" key="6">
    <source>
        <dbReference type="EMBL" id="CCO92502.1"/>
    </source>
</evidence>
<dbReference type="GO" id="GO:0016874">
    <property type="term" value="F:ligase activity"/>
    <property type="evidence" value="ECO:0007669"/>
    <property type="project" value="UniProtKB-KW"/>
</dbReference>
<dbReference type="Pfam" id="PF13535">
    <property type="entry name" value="ATP-grasp_4"/>
    <property type="match status" value="1"/>
</dbReference>
<dbReference type="GO" id="GO:0005524">
    <property type="term" value="F:ATP binding"/>
    <property type="evidence" value="ECO:0007669"/>
    <property type="project" value="UniProtKB-UniRule"/>
</dbReference>
<dbReference type="GO" id="GO:0046872">
    <property type="term" value="F:metal ion binding"/>
    <property type="evidence" value="ECO:0007669"/>
    <property type="project" value="InterPro"/>
</dbReference>
<name>A0A831EP00_ERWAM</name>
<dbReference type="Proteomes" id="UP000013111">
    <property type="component" value="Unassembled WGS sequence"/>
</dbReference>
<keyword evidence="3 4" id="KW-0067">ATP-binding</keyword>
<gene>
    <name evidence="6" type="primary">hsvB</name>
    <name evidence="6" type="ORF">BN437_0537</name>
</gene>
<dbReference type="InterPro" id="IPR011761">
    <property type="entry name" value="ATP-grasp"/>
</dbReference>
<dbReference type="SUPFAM" id="SSF56059">
    <property type="entry name" value="Glutathione synthetase ATP-binding domain-like"/>
    <property type="match status" value="1"/>
</dbReference>
<dbReference type="AlphaFoldDB" id="A0A831EP00"/>
<dbReference type="PROSITE" id="PS50975">
    <property type="entry name" value="ATP_GRASP"/>
    <property type="match status" value="1"/>
</dbReference>
<dbReference type="PANTHER" id="PTHR43585">
    <property type="entry name" value="FUMIPYRROLE BIOSYNTHESIS PROTEIN C"/>
    <property type="match status" value="1"/>
</dbReference>
<keyword evidence="2 4" id="KW-0547">Nucleotide-binding</keyword>
<dbReference type="Gene3D" id="3.30.470.20">
    <property type="entry name" value="ATP-grasp fold, B domain"/>
    <property type="match status" value="1"/>
</dbReference>
<proteinExistence type="predicted"/>
<dbReference type="Gene3D" id="3.30.1490.20">
    <property type="entry name" value="ATP-grasp fold, A domain"/>
    <property type="match status" value="1"/>
</dbReference>
<dbReference type="GeneID" id="97604857"/>
<protein>
    <submittedName>
        <fullName evidence="6">Hrp-associated systemic virulence protein HsvB</fullName>
        <ecNumber evidence="6">6.3.2.28</ecNumber>
    </submittedName>
</protein>
<feature type="domain" description="ATP-grasp" evidence="5">
    <location>
        <begin position="120"/>
        <end position="311"/>
    </location>
</feature>
<dbReference type="InterPro" id="IPR013815">
    <property type="entry name" value="ATP_grasp_subdomain_1"/>
</dbReference>
<evidence type="ECO:0000259" key="5">
    <source>
        <dbReference type="PROSITE" id="PS50975"/>
    </source>
</evidence>
<evidence type="ECO:0000256" key="3">
    <source>
        <dbReference type="ARBA" id="ARBA00022840"/>
    </source>
</evidence>
<evidence type="ECO:0000256" key="1">
    <source>
        <dbReference type="ARBA" id="ARBA00022598"/>
    </source>
</evidence>
<dbReference type="InterPro" id="IPR052032">
    <property type="entry name" value="ATP-dep_AA_Ligase"/>
</dbReference>
<accession>A0A831EP00</accession>
<organism evidence="6 7">
    <name type="scientific">Erwinia amylovora NBRC 12687 = CFBP 1232</name>
    <dbReference type="NCBI Taxonomy" id="1219359"/>
    <lineage>
        <taxon>Bacteria</taxon>
        <taxon>Pseudomonadati</taxon>
        <taxon>Pseudomonadota</taxon>
        <taxon>Gammaproteobacteria</taxon>
        <taxon>Enterobacterales</taxon>
        <taxon>Erwiniaceae</taxon>
        <taxon>Erwinia</taxon>
    </lineage>
</organism>
<dbReference type="EC" id="6.3.2.28" evidence="6"/>
<sequence>MQPTKTVLIVSSELNAAHTVDTVKAAYGLEGWHFIYLTEDYLGVARDELKCPENFIVRDFSAASDIEATLDNIARQHAVSMVIPCDEFSVYPAALANDLWALPGLTREVARKFRDKKRMKEIAQQAGIKTAREITLDDIENGRVQYPVVVKPRSMAGSIGIRIITEAEQLYAMDVNWLAEYRDMDEKQCFIEEYNPGAIYHIDCVVLNGELAFISVGEYWGTPLGFLHEKPVGLLSTGDRAIEETWRAFTESVLTAFDAPDGVFHIEAFADSGSGPELLEIAWRPGGAGLVEMIDMVFGLDLRFIHLAAQLGLIDAIAVQRKEEAFGFMTFPKKHLATEALYVTGVALPPLENMPTLRIHQVPAIGDVASGEFHCYTDSLGGFMFCGDRDRVAQDVTYIKAHYEVQVAAEKPTAC</sequence>
<evidence type="ECO:0000313" key="7">
    <source>
        <dbReference type="Proteomes" id="UP000013111"/>
    </source>
</evidence>
<dbReference type="PANTHER" id="PTHR43585:SF2">
    <property type="entry name" value="ATP-GRASP ENZYME FSQD"/>
    <property type="match status" value="1"/>
</dbReference>